<dbReference type="PANTHER" id="PTHR43640">
    <property type="entry name" value="OS07G0260300 PROTEIN"/>
    <property type="match status" value="1"/>
</dbReference>
<dbReference type="PANTHER" id="PTHR43640:SF1">
    <property type="entry name" value="THIOREDOXIN-DEPENDENT PEROXIREDOXIN"/>
    <property type="match status" value="1"/>
</dbReference>
<dbReference type="CDD" id="cd02969">
    <property type="entry name" value="PRX_like1"/>
    <property type="match status" value="1"/>
</dbReference>
<gene>
    <name evidence="2" type="ORF">METZ01_LOCUS290294</name>
</gene>
<dbReference type="EMBL" id="UINC01087778">
    <property type="protein sequence ID" value="SVC37440.1"/>
    <property type="molecule type" value="Genomic_DNA"/>
</dbReference>
<dbReference type="InterPro" id="IPR036249">
    <property type="entry name" value="Thioredoxin-like_sf"/>
</dbReference>
<evidence type="ECO:0000259" key="1">
    <source>
        <dbReference type="PROSITE" id="PS51352"/>
    </source>
</evidence>
<accession>A0A382LLF4</accession>
<dbReference type="PROSITE" id="PS51352">
    <property type="entry name" value="THIOREDOXIN_2"/>
    <property type="match status" value="1"/>
</dbReference>
<dbReference type="AlphaFoldDB" id="A0A382LLF4"/>
<name>A0A382LLF4_9ZZZZ</name>
<dbReference type="InterPro" id="IPR013740">
    <property type="entry name" value="Redoxin"/>
</dbReference>
<organism evidence="2">
    <name type="scientific">marine metagenome</name>
    <dbReference type="NCBI Taxonomy" id="408172"/>
    <lineage>
        <taxon>unclassified sequences</taxon>
        <taxon>metagenomes</taxon>
        <taxon>ecological metagenomes</taxon>
    </lineage>
</organism>
<reference evidence="2" key="1">
    <citation type="submission" date="2018-05" db="EMBL/GenBank/DDBJ databases">
        <authorList>
            <person name="Lanie J.A."/>
            <person name="Ng W.-L."/>
            <person name="Kazmierczak K.M."/>
            <person name="Andrzejewski T.M."/>
            <person name="Davidsen T.M."/>
            <person name="Wayne K.J."/>
            <person name="Tettelin H."/>
            <person name="Glass J.I."/>
            <person name="Rusch D."/>
            <person name="Podicherti R."/>
            <person name="Tsui H.-C.T."/>
            <person name="Winkler M.E."/>
        </authorList>
    </citation>
    <scope>NUCLEOTIDE SEQUENCE</scope>
</reference>
<dbReference type="Gene3D" id="3.40.30.10">
    <property type="entry name" value="Glutaredoxin"/>
    <property type="match status" value="1"/>
</dbReference>
<dbReference type="Pfam" id="PF08534">
    <property type="entry name" value="Redoxin"/>
    <property type="match status" value="1"/>
</dbReference>
<dbReference type="GO" id="GO:0016491">
    <property type="term" value="F:oxidoreductase activity"/>
    <property type="evidence" value="ECO:0007669"/>
    <property type="project" value="InterPro"/>
</dbReference>
<feature type="non-terminal residue" evidence="2">
    <location>
        <position position="1"/>
    </location>
</feature>
<sequence>VLIARELVLGKVIPKVNVPLQDVSGETFTLEKLMDKNGLLVIFSCNTCPWVIRWQDRYNPISRLCSENDIGFVAVNSNASQHDGVDSYKAMIEHAQEYNYQFPYVVDKRAELATAFGATKTPHVYLFNKDNKLVYRGAIDNNAKNADNVDESYLVNAVNAVAVGEEIKVKETKALGCSIKF</sequence>
<dbReference type="SUPFAM" id="SSF52833">
    <property type="entry name" value="Thioredoxin-like"/>
    <property type="match status" value="1"/>
</dbReference>
<protein>
    <recommendedName>
        <fullName evidence="1">Thioredoxin domain-containing protein</fullName>
    </recommendedName>
</protein>
<dbReference type="InterPro" id="IPR047262">
    <property type="entry name" value="PRX-like1"/>
</dbReference>
<dbReference type="InterPro" id="IPR013766">
    <property type="entry name" value="Thioredoxin_domain"/>
</dbReference>
<feature type="domain" description="Thioredoxin" evidence="1">
    <location>
        <begin position="7"/>
        <end position="163"/>
    </location>
</feature>
<proteinExistence type="predicted"/>
<evidence type="ECO:0000313" key="2">
    <source>
        <dbReference type="EMBL" id="SVC37440.1"/>
    </source>
</evidence>